<evidence type="ECO:0000313" key="2">
    <source>
        <dbReference type="Proteomes" id="UP000295313"/>
    </source>
</evidence>
<keyword evidence="2" id="KW-1185">Reference proteome</keyword>
<protein>
    <submittedName>
        <fullName evidence="1">Uncharacterized protein</fullName>
    </submittedName>
</protein>
<comment type="caution">
    <text evidence="1">The sequence shown here is derived from an EMBL/GenBank/DDBJ whole genome shotgun (WGS) entry which is preliminary data.</text>
</comment>
<organism evidence="1 2">
    <name type="scientific">Epilithonimonas xixisoli</name>
    <dbReference type="NCBI Taxonomy" id="1476462"/>
    <lineage>
        <taxon>Bacteria</taxon>
        <taxon>Pseudomonadati</taxon>
        <taxon>Bacteroidota</taxon>
        <taxon>Flavobacteriia</taxon>
        <taxon>Flavobacteriales</taxon>
        <taxon>Weeksellaceae</taxon>
        <taxon>Chryseobacterium group</taxon>
        <taxon>Epilithonimonas</taxon>
    </lineage>
</organism>
<sequence>MNARNFRFDGIKNTADNIGLAIAGLNSQNPRFVFLFYFVF</sequence>
<accession>A0A4R8ICA4</accession>
<gene>
    <name evidence="1" type="ORF">B0I22_3429</name>
</gene>
<dbReference type="AlphaFoldDB" id="A0A4R8ICA4"/>
<dbReference type="Proteomes" id="UP000295313">
    <property type="component" value="Unassembled WGS sequence"/>
</dbReference>
<evidence type="ECO:0000313" key="1">
    <source>
        <dbReference type="EMBL" id="TDX82266.1"/>
    </source>
</evidence>
<reference evidence="1 2" key="1">
    <citation type="submission" date="2019-03" db="EMBL/GenBank/DDBJ databases">
        <title>Genomic Encyclopedia of Type Strains, Phase III (KMG-III): the genomes of soil and plant-associated and newly described type strains.</title>
        <authorList>
            <person name="Whitman W."/>
        </authorList>
    </citation>
    <scope>NUCLEOTIDE SEQUENCE [LARGE SCALE GENOMIC DNA]</scope>
    <source>
        <strain evidence="1 2">CGMCC 1.12802</strain>
    </source>
</reference>
<proteinExistence type="predicted"/>
<dbReference type="EMBL" id="SOEO01000005">
    <property type="protein sequence ID" value="TDX82266.1"/>
    <property type="molecule type" value="Genomic_DNA"/>
</dbReference>
<name>A0A4R8ICA4_9FLAO</name>